<dbReference type="InterPro" id="IPR050232">
    <property type="entry name" value="FBL13/AtMIF1-like"/>
</dbReference>
<reference evidence="3 4" key="1">
    <citation type="submission" date="2019-11" db="EMBL/GenBank/DDBJ databases">
        <authorList>
            <person name="Jiao W.-B."/>
            <person name="Schneeberger K."/>
        </authorList>
    </citation>
    <scope>NUCLEOTIDE SEQUENCE [LARGE SCALE GENOMIC DNA]</scope>
    <source>
        <strain evidence="4">cv. An-1</strain>
    </source>
</reference>
<feature type="domain" description="FBD" evidence="1">
    <location>
        <begin position="303"/>
        <end position="373"/>
    </location>
</feature>
<dbReference type="InterPro" id="IPR055411">
    <property type="entry name" value="LRR_FXL15/At3g58940/PEG3-like"/>
</dbReference>
<dbReference type="RefSeq" id="NP_001030863.1">
    <property type="nucleotide sequence ID" value="NM_001035786.3"/>
</dbReference>
<dbReference type="SUPFAM" id="SSF52047">
    <property type="entry name" value="RNI-like"/>
    <property type="match status" value="1"/>
</dbReference>
<dbReference type="InterPro" id="IPR032675">
    <property type="entry name" value="LRR_dom_sf"/>
</dbReference>
<gene>
    <name evidence="2" type="ordered locus">At3g54910</name>
    <name evidence="3" type="ORF">AN1_LOCUS15862</name>
</gene>
<dbReference type="GeneID" id="824656"/>
<evidence type="ECO:0000313" key="4">
    <source>
        <dbReference type="Proteomes" id="UP000426265"/>
    </source>
</evidence>
<evidence type="ECO:0000313" key="2">
    <source>
        <dbReference type="Araport" id="AT3G54910"/>
    </source>
</evidence>
<dbReference type="PANTHER" id="PTHR31900:SF28">
    <property type="entry name" value="FBD DOMAIN-CONTAINING PROTEIN"/>
    <property type="match status" value="1"/>
</dbReference>
<dbReference type="PANTHER" id="PTHR31900">
    <property type="entry name" value="F-BOX/RNI SUPERFAMILY PROTEIN-RELATED"/>
    <property type="match status" value="1"/>
</dbReference>
<proteinExistence type="predicted"/>
<dbReference type="KEGG" id="ath:AT3G54910"/>
<dbReference type="OMA" id="KMWVVIA"/>
<dbReference type="Proteomes" id="UP000426265">
    <property type="component" value="Unassembled WGS sequence"/>
</dbReference>
<dbReference type="SMR" id="A0A654FFV3"/>
<dbReference type="Araport" id="AT3G54910"/>
<dbReference type="RefSeq" id="NP_191051.2">
    <property type="nucleotide sequence ID" value="NM_115348.4"/>
</dbReference>
<dbReference type="SMART" id="SM00579">
    <property type="entry name" value="FBD"/>
    <property type="match status" value="1"/>
</dbReference>
<dbReference type="AlphaFoldDB" id="A0A654FFV3"/>
<dbReference type="EMBL" id="CACRSJ010000106">
    <property type="protein sequence ID" value="VYS60426.1"/>
    <property type="molecule type" value="Genomic_DNA"/>
</dbReference>
<dbReference type="Gene3D" id="3.80.10.10">
    <property type="entry name" value="Ribonuclease Inhibitor"/>
    <property type="match status" value="1"/>
</dbReference>
<dbReference type="ExpressionAtlas" id="A0A654FFV3">
    <property type="expression patterns" value="baseline and differential"/>
</dbReference>
<evidence type="ECO:0000259" key="1">
    <source>
        <dbReference type="SMART" id="SM00579"/>
    </source>
</evidence>
<name>A0A654FFV3_ARATH</name>
<protein>
    <recommendedName>
        <fullName evidence="1">FBD domain-containing protein</fullName>
    </recommendedName>
</protein>
<organism evidence="3 4">
    <name type="scientific">Arabidopsis thaliana</name>
    <name type="common">Mouse-ear cress</name>
    <dbReference type="NCBI Taxonomy" id="3702"/>
    <lineage>
        <taxon>Eukaryota</taxon>
        <taxon>Viridiplantae</taxon>
        <taxon>Streptophyta</taxon>
        <taxon>Embryophyta</taxon>
        <taxon>Tracheophyta</taxon>
        <taxon>Spermatophyta</taxon>
        <taxon>Magnoliopsida</taxon>
        <taxon>eudicotyledons</taxon>
        <taxon>Gunneridae</taxon>
        <taxon>Pentapetalae</taxon>
        <taxon>rosids</taxon>
        <taxon>malvids</taxon>
        <taxon>Brassicales</taxon>
        <taxon>Brassicaceae</taxon>
        <taxon>Camelineae</taxon>
        <taxon>Arabidopsis</taxon>
    </lineage>
</organism>
<evidence type="ECO:0000313" key="3">
    <source>
        <dbReference type="EMBL" id="VYS60426.1"/>
    </source>
</evidence>
<accession>A0A654FFV3</accession>
<dbReference type="InterPro" id="IPR006566">
    <property type="entry name" value="FBD"/>
</dbReference>
<dbReference type="Pfam" id="PF08387">
    <property type="entry name" value="FBD"/>
    <property type="match status" value="1"/>
</dbReference>
<dbReference type="Pfam" id="PF24758">
    <property type="entry name" value="LRR_At5g56370"/>
    <property type="match status" value="1"/>
</dbReference>
<sequence length="373" mass="42788">MWLPKLKYGHRDSSECKRLECFLDKNLPLHRAPVIESFRLYLIDSKCTPENIKMWVVIAVSHCLRELEVIYSSYPEKPNILPSNLYTCKSLVILELCGEIRLDVPRMAFLPSLKTLQLHSVRYLNEDSLHRLLSNCPVLEDLLVDLLLSDSMEKLTVVVPSLQILSLFIPHSYEIDGIVIETPSLKYFKLIDHNSKSHYCLVKNMPNLIEADIDVELHSIKSLIGSITSVKRLSICSQAMYDGGFVFNQLKHLKLCRCKGHSSDLLVRLLKDSSNLQALDLSEMDYHENHDILYWHQPSTVPECMLLSLQTLNLSAYRGTPEERDLAVYFLKNAVHLKTTTIKSCVFDDERFDMLKELALSSRASTTCQLVFD</sequence>
<dbReference type="RefSeq" id="NP_001078289.1">
    <property type="nucleotide sequence ID" value="NM_001084820.2"/>
</dbReference>